<sequence>MVHCTQRVFSTSSNHPTANQFTLKLIGSFAKYYYSGEDIDVVQISDYLHGKTNSSFFRY</sequence>
<evidence type="ECO:0000313" key="2">
    <source>
        <dbReference type="Proteomes" id="UP000015106"/>
    </source>
</evidence>
<proteinExistence type="predicted"/>
<reference evidence="1" key="2">
    <citation type="submission" date="2018-03" db="EMBL/GenBank/DDBJ databases">
        <title>The Triticum urartu genome reveals the dynamic nature of wheat genome evolution.</title>
        <authorList>
            <person name="Ling H."/>
            <person name="Ma B."/>
            <person name="Shi X."/>
            <person name="Liu H."/>
            <person name="Dong L."/>
            <person name="Sun H."/>
            <person name="Cao Y."/>
            <person name="Gao Q."/>
            <person name="Zheng S."/>
            <person name="Li Y."/>
            <person name="Yu Y."/>
            <person name="Du H."/>
            <person name="Qi M."/>
            <person name="Li Y."/>
            <person name="Yu H."/>
            <person name="Cui Y."/>
            <person name="Wang N."/>
            <person name="Chen C."/>
            <person name="Wu H."/>
            <person name="Zhao Y."/>
            <person name="Zhang J."/>
            <person name="Li Y."/>
            <person name="Zhou W."/>
            <person name="Zhang B."/>
            <person name="Hu W."/>
            <person name="Eijk M."/>
            <person name="Tang J."/>
            <person name="Witsenboer H."/>
            <person name="Zhao S."/>
            <person name="Li Z."/>
            <person name="Zhang A."/>
            <person name="Wang D."/>
            <person name="Liang C."/>
        </authorList>
    </citation>
    <scope>NUCLEOTIDE SEQUENCE [LARGE SCALE GENOMIC DNA]</scope>
    <source>
        <strain evidence="1">cv. G1812</strain>
    </source>
</reference>
<name>A0A8R7Q4M2_TRIUA</name>
<organism evidence="1 2">
    <name type="scientific">Triticum urartu</name>
    <name type="common">Red wild einkorn</name>
    <name type="synonym">Crithodium urartu</name>
    <dbReference type="NCBI Taxonomy" id="4572"/>
    <lineage>
        <taxon>Eukaryota</taxon>
        <taxon>Viridiplantae</taxon>
        <taxon>Streptophyta</taxon>
        <taxon>Embryophyta</taxon>
        <taxon>Tracheophyta</taxon>
        <taxon>Spermatophyta</taxon>
        <taxon>Magnoliopsida</taxon>
        <taxon>Liliopsida</taxon>
        <taxon>Poales</taxon>
        <taxon>Poaceae</taxon>
        <taxon>BOP clade</taxon>
        <taxon>Pooideae</taxon>
        <taxon>Triticodae</taxon>
        <taxon>Triticeae</taxon>
        <taxon>Triticinae</taxon>
        <taxon>Triticum</taxon>
    </lineage>
</organism>
<keyword evidence="2" id="KW-1185">Reference proteome</keyword>
<accession>A0A8R7Q4M2</accession>
<dbReference type="Proteomes" id="UP000015106">
    <property type="component" value="Chromosome 4"/>
</dbReference>
<dbReference type="Gramene" id="TuG1812G0400001884.01.T01">
    <property type="protein sequence ID" value="TuG1812G0400001884.01.T01.cds427639"/>
    <property type="gene ID" value="TuG1812G0400001884.01"/>
</dbReference>
<evidence type="ECO:0000313" key="1">
    <source>
        <dbReference type="EnsemblPlants" id="TuG1812G0400001884.01.T01.cds427639"/>
    </source>
</evidence>
<protein>
    <submittedName>
        <fullName evidence="1">Uncharacterized protein</fullName>
    </submittedName>
</protein>
<dbReference type="EnsemblPlants" id="TuG1812G0400001884.01.T01">
    <property type="protein sequence ID" value="TuG1812G0400001884.01.T01.cds427639"/>
    <property type="gene ID" value="TuG1812G0400001884.01"/>
</dbReference>
<reference evidence="1" key="3">
    <citation type="submission" date="2022-06" db="UniProtKB">
        <authorList>
            <consortium name="EnsemblPlants"/>
        </authorList>
    </citation>
    <scope>IDENTIFICATION</scope>
</reference>
<dbReference type="AlphaFoldDB" id="A0A8R7Q4M2"/>
<reference evidence="2" key="1">
    <citation type="journal article" date="2013" name="Nature">
        <title>Draft genome of the wheat A-genome progenitor Triticum urartu.</title>
        <authorList>
            <person name="Ling H.Q."/>
            <person name="Zhao S."/>
            <person name="Liu D."/>
            <person name="Wang J."/>
            <person name="Sun H."/>
            <person name="Zhang C."/>
            <person name="Fan H."/>
            <person name="Li D."/>
            <person name="Dong L."/>
            <person name="Tao Y."/>
            <person name="Gao C."/>
            <person name="Wu H."/>
            <person name="Li Y."/>
            <person name="Cui Y."/>
            <person name="Guo X."/>
            <person name="Zheng S."/>
            <person name="Wang B."/>
            <person name="Yu K."/>
            <person name="Liang Q."/>
            <person name="Yang W."/>
            <person name="Lou X."/>
            <person name="Chen J."/>
            <person name="Feng M."/>
            <person name="Jian J."/>
            <person name="Zhang X."/>
            <person name="Luo G."/>
            <person name="Jiang Y."/>
            <person name="Liu J."/>
            <person name="Wang Z."/>
            <person name="Sha Y."/>
            <person name="Zhang B."/>
            <person name="Wu H."/>
            <person name="Tang D."/>
            <person name="Shen Q."/>
            <person name="Xue P."/>
            <person name="Zou S."/>
            <person name="Wang X."/>
            <person name="Liu X."/>
            <person name="Wang F."/>
            <person name="Yang Y."/>
            <person name="An X."/>
            <person name="Dong Z."/>
            <person name="Zhang K."/>
            <person name="Zhang X."/>
            <person name="Luo M.C."/>
            <person name="Dvorak J."/>
            <person name="Tong Y."/>
            <person name="Wang J."/>
            <person name="Yang H."/>
            <person name="Li Z."/>
            <person name="Wang D."/>
            <person name="Zhang A."/>
            <person name="Wang J."/>
        </authorList>
    </citation>
    <scope>NUCLEOTIDE SEQUENCE</scope>
    <source>
        <strain evidence="2">cv. G1812</strain>
    </source>
</reference>